<dbReference type="InterPro" id="IPR005500">
    <property type="entry name" value="DUF309"/>
</dbReference>
<dbReference type="AlphaFoldDB" id="A0A3N5BK59"/>
<name>A0A3N5BK59_9BACL</name>
<reference evidence="1 2" key="1">
    <citation type="submission" date="2018-11" db="EMBL/GenBank/DDBJ databases">
        <title>Genomic Encyclopedia of Type Strains, Phase IV (KMG-IV): sequencing the most valuable type-strain genomes for metagenomic binning, comparative biology and taxonomic classification.</title>
        <authorList>
            <person name="Goeker M."/>
        </authorList>
    </citation>
    <scope>NUCLEOTIDE SEQUENCE [LARGE SCALE GENOMIC DNA]</scope>
    <source>
        <strain evidence="1 2">DSM 29158</strain>
    </source>
</reference>
<gene>
    <name evidence="1" type="ORF">EDD62_0691</name>
</gene>
<dbReference type="Proteomes" id="UP000277108">
    <property type="component" value="Unassembled WGS sequence"/>
</dbReference>
<protein>
    <recommendedName>
        <fullName evidence="3">DUF309 domain-containing protein</fullName>
    </recommendedName>
</protein>
<organism evidence="1 2">
    <name type="scientific">Abyssicoccus albus</name>
    <dbReference type="NCBI Taxonomy" id="1817405"/>
    <lineage>
        <taxon>Bacteria</taxon>
        <taxon>Bacillati</taxon>
        <taxon>Bacillota</taxon>
        <taxon>Bacilli</taxon>
        <taxon>Bacillales</taxon>
        <taxon>Abyssicoccaceae</taxon>
    </lineage>
</organism>
<accession>A0A3N5BK59</accession>
<keyword evidence="2" id="KW-1185">Reference proteome</keyword>
<evidence type="ECO:0008006" key="3">
    <source>
        <dbReference type="Google" id="ProtNLM"/>
    </source>
</evidence>
<dbReference type="Gene3D" id="1.10.3450.10">
    <property type="entry name" value="TTHA0068-like"/>
    <property type="match status" value="1"/>
</dbReference>
<sequence>MYSNQLIEHFYQQFYIQQDYFECHELLEEAWKSNNNHKKDDFLVGLTLYAVSLYHYRQLNFKGALTCIKKASTILSKHPKSLEAFNISPKKMIVQCHQIEHDILTKQQFNHIMLPHLDDQLSHLYPSQITSDKEIILKHKLRDRSDIINLRKQKLNKKNPITDTPND</sequence>
<evidence type="ECO:0000313" key="2">
    <source>
        <dbReference type="Proteomes" id="UP000277108"/>
    </source>
</evidence>
<comment type="caution">
    <text evidence="1">The sequence shown here is derived from an EMBL/GenBank/DDBJ whole genome shotgun (WGS) entry which is preliminary data.</text>
</comment>
<dbReference type="OrthoDB" id="165483at2"/>
<proteinExistence type="predicted"/>
<dbReference type="SUPFAM" id="SSF140663">
    <property type="entry name" value="TTHA0068-like"/>
    <property type="match status" value="1"/>
</dbReference>
<evidence type="ECO:0000313" key="1">
    <source>
        <dbReference type="EMBL" id="RPF58053.1"/>
    </source>
</evidence>
<dbReference type="EMBL" id="RKRK01000002">
    <property type="protein sequence ID" value="RPF58053.1"/>
    <property type="molecule type" value="Genomic_DNA"/>
</dbReference>
<dbReference type="InterPro" id="IPR023203">
    <property type="entry name" value="TTHA0068_sf"/>
</dbReference>
<dbReference type="Pfam" id="PF03745">
    <property type="entry name" value="DUF309"/>
    <property type="match status" value="1"/>
</dbReference>
<dbReference type="PANTHER" id="PTHR34796:SF1">
    <property type="entry name" value="EXPRESSED PROTEIN"/>
    <property type="match status" value="1"/>
</dbReference>
<dbReference type="RefSeq" id="WP_123807539.1">
    <property type="nucleotide sequence ID" value="NZ_RKRK01000002.1"/>
</dbReference>
<dbReference type="PANTHER" id="PTHR34796">
    <property type="entry name" value="EXPRESSED PROTEIN"/>
    <property type="match status" value="1"/>
</dbReference>